<accession>A0ABP8MKE2</accession>
<gene>
    <name evidence="1" type="ORF">GCM10023156_17690</name>
</gene>
<evidence type="ECO:0008006" key="3">
    <source>
        <dbReference type="Google" id="ProtNLM"/>
    </source>
</evidence>
<dbReference type="EMBL" id="BAABGA010000022">
    <property type="protein sequence ID" value="GAA4450882.1"/>
    <property type="molecule type" value="Genomic_DNA"/>
</dbReference>
<reference evidence="2" key="1">
    <citation type="journal article" date="2019" name="Int. J. Syst. Evol. Microbiol.">
        <title>The Global Catalogue of Microorganisms (GCM) 10K type strain sequencing project: providing services to taxonomists for standard genome sequencing and annotation.</title>
        <authorList>
            <consortium name="The Broad Institute Genomics Platform"/>
            <consortium name="The Broad Institute Genome Sequencing Center for Infectious Disease"/>
            <person name="Wu L."/>
            <person name="Ma J."/>
        </authorList>
    </citation>
    <scope>NUCLEOTIDE SEQUENCE [LARGE SCALE GENOMIC DNA]</scope>
    <source>
        <strain evidence="2">JCM 17759</strain>
    </source>
</reference>
<comment type="caution">
    <text evidence="1">The sequence shown here is derived from an EMBL/GenBank/DDBJ whole genome shotgun (WGS) entry which is preliminary data.</text>
</comment>
<evidence type="ECO:0000313" key="1">
    <source>
        <dbReference type="EMBL" id="GAA4450882.1"/>
    </source>
</evidence>
<sequence length="56" mass="6058">MNHLKVTLLVAAVFCVVPVVGCGDREAATVIEQPVKSDADLAKEAELYERQMRGEG</sequence>
<protein>
    <recommendedName>
        <fullName evidence="3">Secreted protein</fullName>
    </recommendedName>
</protein>
<dbReference type="Proteomes" id="UP001500840">
    <property type="component" value="Unassembled WGS sequence"/>
</dbReference>
<proteinExistence type="predicted"/>
<name>A0ABP8MKE2_9BACT</name>
<organism evidence="1 2">
    <name type="scientific">Novipirellula rosea</name>
    <dbReference type="NCBI Taxonomy" id="1031540"/>
    <lineage>
        <taxon>Bacteria</taxon>
        <taxon>Pseudomonadati</taxon>
        <taxon>Planctomycetota</taxon>
        <taxon>Planctomycetia</taxon>
        <taxon>Pirellulales</taxon>
        <taxon>Pirellulaceae</taxon>
        <taxon>Novipirellula</taxon>
    </lineage>
</organism>
<keyword evidence="2" id="KW-1185">Reference proteome</keyword>
<evidence type="ECO:0000313" key="2">
    <source>
        <dbReference type="Proteomes" id="UP001500840"/>
    </source>
</evidence>